<protein>
    <submittedName>
        <fullName evidence="2">Outer membrane putative beta-barrel porin/alpha-amylase</fullName>
    </submittedName>
</protein>
<dbReference type="InterPro" id="IPR025737">
    <property type="entry name" value="FApF"/>
</dbReference>
<dbReference type="RefSeq" id="WP_132142199.1">
    <property type="nucleotide sequence ID" value="NZ_SMCS01000002.1"/>
</dbReference>
<feature type="chain" id="PRO_5020580665" evidence="1">
    <location>
        <begin position="26"/>
        <end position="278"/>
    </location>
</feature>
<name>A0A4R3YWZ5_9GAMM</name>
<dbReference type="OrthoDB" id="189778at2"/>
<proteinExistence type="predicted"/>
<evidence type="ECO:0000256" key="1">
    <source>
        <dbReference type="SAM" id="SignalP"/>
    </source>
</evidence>
<accession>A0A4R3YWZ5</accession>
<organism evidence="2 3">
    <name type="scientific">Luteibacter rhizovicinus</name>
    <dbReference type="NCBI Taxonomy" id="242606"/>
    <lineage>
        <taxon>Bacteria</taxon>
        <taxon>Pseudomonadati</taxon>
        <taxon>Pseudomonadota</taxon>
        <taxon>Gammaproteobacteria</taxon>
        <taxon>Lysobacterales</taxon>
        <taxon>Rhodanobacteraceae</taxon>
        <taxon>Luteibacter</taxon>
    </lineage>
</organism>
<comment type="caution">
    <text evidence="2">The sequence shown here is derived from an EMBL/GenBank/DDBJ whole genome shotgun (WGS) entry which is preliminary data.</text>
</comment>
<dbReference type="EMBL" id="SMCS01000002">
    <property type="protein sequence ID" value="TCV95974.1"/>
    <property type="molecule type" value="Genomic_DNA"/>
</dbReference>
<dbReference type="Pfam" id="PF13557">
    <property type="entry name" value="Phenol_MetA_deg"/>
    <property type="match status" value="1"/>
</dbReference>
<sequence>MTSTYGRLKYFNFAAVLFTALIASAHVPRLHAEAAPSSPICTDRPTKANSTCTVPAGSWQLETDIGSYVRDSQPTVLTETVYYTNPTLKYGLTDSTDLQVNWAPRIRIQSQDRTTGESKVSRGGGDIYLRLKTRILESDRASIALIPFVKAPTAARGIGNDTWEGGIAMPIALPLSGGFSLTLGPELDVLADSDGSGHHGALINLINVSHPVTSRLTLAVEVWDSVNRDPSGTVRQQSADIAMTYLVGPDFQLDAGANFGLNSATPDSHIYIGLSRRF</sequence>
<gene>
    <name evidence="2" type="ORF">EC912_102322</name>
</gene>
<evidence type="ECO:0000313" key="3">
    <source>
        <dbReference type="Proteomes" id="UP000295645"/>
    </source>
</evidence>
<evidence type="ECO:0000313" key="2">
    <source>
        <dbReference type="EMBL" id="TCV95974.1"/>
    </source>
</evidence>
<feature type="signal peptide" evidence="1">
    <location>
        <begin position="1"/>
        <end position="25"/>
    </location>
</feature>
<reference evidence="2 3" key="1">
    <citation type="submission" date="2019-03" db="EMBL/GenBank/DDBJ databases">
        <title>Above-ground endophytic microbial communities from plants in different locations in the United States.</title>
        <authorList>
            <person name="Frank C."/>
        </authorList>
    </citation>
    <scope>NUCLEOTIDE SEQUENCE [LARGE SCALE GENOMIC DNA]</scope>
    <source>
        <strain evidence="2 3">LP_13_YM</strain>
    </source>
</reference>
<dbReference type="AlphaFoldDB" id="A0A4R3YWZ5"/>
<keyword evidence="1" id="KW-0732">Signal</keyword>
<keyword evidence="3" id="KW-1185">Reference proteome</keyword>
<dbReference type="Proteomes" id="UP000295645">
    <property type="component" value="Unassembled WGS sequence"/>
</dbReference>